<organism evidence="1 2">
    <name type="scientific">Sandaracinobacteroides saxicola</name>
    <dbReference type="NCBI Taxonomy" id="2759707"/>
    <lineage>
        <taxon>Bacteria</taxon>
        <taxon>Pseudomonadati</taxon>
        <taxon>Pseudomonadota</taxon>
        <taxon>Alphaproteobacteria</taxon>
        <taxon>Sphingomonadales</taxon>
        <taxon>Sphingosinicellaceae</taxon>
        <taxon>Sandaracinobacteroides</taxon>
    </lineage>
</organism>
<sequence length="275" mass="29457">MVVTDFVALARRIGDDPRFPRAAARLCGDLVDFYAGEPLAMRLLGDQGQMRVAAICVYLNPRITVTAVQRLVPAGIASANRVAAAVALLRGQQVLLPVAGGDRRTQVLRLSAEGEAMLGRWLGAFLAGGLCLVEGPVPDPADRALHAGWCGAFVRATQVPGASLKSGPEMERSQSRRGGGLLLVELLRRVMAGEEAGFSRKGFAERFGLSRSQVIALVEEAEAQGWVEGRDGVRLTDVARAKGQEWLMRFLAISVATLEGRFEALVARSRAQRVG</sequence>
<dbReference type="AlphaFoldDB" id="A0A7G5IJ31"/>
<gene>
    <name evidence="1" type="ORF">H3309_02400</name>
</gene>
<protein>
    <submittedName>
        <fullName evidence="1">Uncharacterized protein</fullName>
    </submittedName>
</protein>
<keyword evidence="2" id="KW-1185">Reference proteome</keyword>
<evidence type="ECO:0000313" key="1">
    <source>
        <dbReference type="EMBL" id="QMW23373.1"/>
    </source>
</evidence>
<dbReference type="KEGG" id="sand:H3309_02400"/>
<evidence type="ECO:0000313" key="2">
    <source>
        <dbReference type="Proteomes" id="UP000515292"/>
    </source>
</evidence>
<reference evidence="1 2" key="1">
    <citation type="submission" date="2020-07" db="EMBL/GenBank/DDBJ databases">
        <title>Complete genome sequence for Sandaracinobacter sp. M6.</title>
        <authorList>
            <person name="Tang Y."/>
            <person name="Liu Q."/>
            <person name="Guo Z."/>
            <person name="Lei P."/>
            <person name="Huang B."/>
        </authorList>
    </citation>
    <scope>NUCLEOTIDE SEQUENCE [LARGE SCALE GENOMIC DNA]</scope>
    <source>
        <strain evidence="1 2">M6</strain>
    </source>
</reference>
<name>A0A7G5IJ31_9SPHN</name>
<dbReference type="Proteomes" id="UP000515292">
    <property type="component" value="Chromosome"/>
</dbReference>
<accession>A0A7G5IJ31</accession>
<dbReference type="EMBL" id="CP059851">
    <property type="protein sequence ID" value="QMW23373.1"/>
    <property type="molecule type" value="Genomic_DNA"/>
</dbReference>
<proteinExistence type="predicted"/>
<dbReference type="RefSeq" id="WP_182297164.1">
    <property type="nucleotide sequence ID" value="NZ_CP059851.1"/>
</dbReference>